<evidence type="ECO:0000256" key="1">
    <source>
        <dbReference type="SAM" id="MobiDB-lite"/>
    </source>
</evidence>
<protein>
    <submittedName>
        <fullName evidence="3">Uncharacterized protein</fullName>
    </submittedName>
</protein>
<keyword evidence="2" id="KW-0472">Membrane</keyword>
<feature type="compositionally biased region" description="Basic and acidic residues" evidence="1">
    <location>
        <begin position="1"/>
        <end position="18"/>
    </location>
</feature>
<dbReference type="Proteomes" id="UP001500902">
    <property type="component" value="Unassembled WGS sequence"/>
</dbReference>
<reference evidence="4" key="1">
    <citation type="journal article" date="2019" name="Int. J. Syst. Evol. Microbiol.">
        <title>The Global Catalogue of Microorganisms (GCM) 10K type strain sequencing project: providing services to taxonomists for standard genome sequencing and annotation.</title>
        <authorList>
            <consortium name="The Broad Institute Genomics Platform"/>
            <consortium name="The Broad Institute Genome Sequencing Center for Infectious Disease"/>
            <person name="Wu L."/>
            <person name="Ma J."/>
        </authorList>
    </citation>
    <scope>NUCLEOTIDE SEQUENCE [LARGE SCALE GENOMIC DNA]</scope>
    <source>
        <strain evidence="4">JCM 16904</strain>
    </source>
</reference>
<feature type="region of interest" description="Disordered" evidence="1">
    <location>
        <begin position="1"/>
        <end position="65"/>
    </location>
</feature>
<evidence type="ECO:0000313" key="3">
    <source>
        <dbReference type="EMBL" id="GAA3686631.1"/>
    </source>
</evidence>
<feature type="region of interest" description="Disordered" evidence="1">
    <location>
        <begin position="147"/>
        <end position="174"/>
    </location>
</feature>
<proteinExistence type="predicted"/>
<accession>A0ABP7CC46</accession>
<gene>
    <name evidence="3" type="ORF">GCM10022224_059430</name>
</gene>
<feature type="transmembrane region" description="Helical" evidence="2">
    <location>
        <begin position="80"/>
        <end position="102"/>
    </location>
</feature>
<keyword evidence="4" id="KW-1185">Reference proteome</keyword>
<feature type="compositionally biased region" description="Basic and acidic residues" evidence="1">
    <location>
        <begin position="33"/>
        <end position="43"/>
    </location>
</feature>
<organism evidence="3 4">
    <name type="scientific">Nonomuraea antimicrobica</name>
    <dbReference type="NCBI Taxonomy" id="561173"/>
    <lineage>
        <taxon>Bacteria</taxon>
        <taxon>Bacillati</taxon>
        <taxon>Actinomycetota</taxon>
        <taxon>Actinomycetes</taxon>
        <taxon>Streptosporangiales</taxon>
        <taxon>Streptosporangiaceae</taxon>
        <taxon>Nonomuraea</taxon>
    </lineage>
</organism>
<sequence length="174" mass="18376">MADHDRDAGSRGEEEAPRDPSSAQPTQNLNEPGGDRDRLRYGEQADQAYTHIPPMQPGPASWERETPRADGFFRRRRTQVVGAGLVGLVAGVLLGGVTVAAFSDAAEDHGRFGHVQPGWAPRAPEFGGPGNMAPYCEWVDGGVRCAAPPPGMPDAPNPDAPNPMEPAPGPTSYG</sequence>
<keyword evidence="2" id="KW-1133">Transmembrane helix</keyword>
<comment type="caution">
    <text evidence="3">The sequence shown here is derived from an EMBL/GenBank/DDBJ whole genome shotgun (WGS) entry which is preliminary data.</text>
</comment>
<name>A0ABP7CC46_9ACTN</name>
<evidence type="ECO:0000256" key="2">
    <source>
        <dbReference type="SAM" id="Phobius"/>
    </source>
</evidence>
<dbReference type="RefSeq" id="WP_344885454.1">
    <property type="nucleotide sequence ID" value="NZ_BAAAZP010000103.1"/>
</dbReference>
<dbReference type="EMBL" id="BAAAZP010000103">
    <property type="protein sequence ID" value="GAA3686631.1"/>
    <property type="molecule type" value="Genomic_DNA"/>
</dbReference>
<evidence type="ECO:0000313" key="4">
    <source>
        <dbReference type="Proteomes" id="UP001500902"/>
    </source>
</evidence>
<feature type="compositionally biased region" description="Polar residues" evidence="1">
    <location>
        <begin position="21"/>
        <end position="30"/>
    </location>
</feature>
<keyword evidence="2" id="KW-0812">Transmembrane</keyword>